<dbReference type="RefSeq" id="XP_069210928.1">
    <property type="nucleotide sequence ID" value="XM_069350542.1"/>
</dbReference>
<dbReference type="EMBL" id="JBBXJM010000002">
    <property type="protein sequence ID" value="KAL1410984.1"/>
    <property type="molecule type" value="Genomic_DNA"/>
</dbReference>
<name>A0ABR3Q8C2_9TREE</name>
<reference evidence="1 2" key="1">
    <citation type="submission" date="2023-08" db="EMBL/GenBank/DDBJ databases">
        <title>Annotated Genome Sequence of Vanrija albida AlHP1.</title>
        <authorList>
            <person name="Herzog R."/>
        </authorList>
    </citation>
    <scope>NUCLEOTIDE SEQUENCE [LARGE SCALE GENOMIC DNA]</scope>
    <source>
        <strain evidence="1 2">AlHP1</strain>
    </source>
</reference>
<gene>
    <name evidence="1" type="ORF">Q8F55_001927</name>
</gene>
<protein>
    <submittedName>
        <fullName evidence="1">Uncharacterized protein</fullName>
    </submittedName>
</protein>
<dbReference type="GeneID" id="95982970"/>
<dbReference type="Proteomes" id="UP001565368">
    <property type="component" value="Unassembled WGS sequence"/>
</dbReference>
<evidence type="ECO:0000313" key="2">
    <source>
        <dbReference type="Proteomes" id="UP001565368"/>
    </source>
</evidence>
<organism evidence="1 2">
    <name type="scientific">Vanrija albida</name>
    <dbReference type="NCBI Taxonomy" id="181172"/>
    <lineage>
        <taxon>Eukaryota</taxon>
        <taxon>Fungi</taxon>
        <taxon>Dikarya</taxon>
        <taxon>Basidiomycota</taxon>
        <taxon>Agaricomycotina</taxon>
        <taxon>Tremellomycetes</taxon>
        <taxon>Trichosporonales</taxon>
        <taxon>Trichosporonaceae</taxon>
        <taxon>Vanrija</taxon>
    </lineage>
</organism>
<comment type="caution">
    <text evidence="1">The sequence shown here is derived from an EMBL/GenBank/DDBJ whole genome shotgun (WGS) entry which is preliminary data.</text>
</comment>
<sequence length="211" mass="22912">MSRYSELEGSYSEIKTQLDTFRAETKRLLTTLSMDAAMSTLKGENVLAVATVVTANRQFGGTGTTAPEAFESFRALFADPNSAGSQWASFHCSTDIQALLTPARLTLADSAIIGARNSDAHPERDLGSLLESVLQLDNAHSIRNATTVTTDPSIPRQMLAIAIMTLIKNHDNKLDAVRRRLIAVHHDTQGSYPTAGQWAFVEDSFGIQGFP</sequence>
<keyword evidence="2" id="KW-1185">Reference proteome</keyword>
<proteinExistence type="predicted"/>
<evidence type="ECO:0000313" key="1">
    <source>
        <dbReference type="EMBL" id="KAL1410984.1"/>
    </source>
</evidence>
<accession>A0ABR3Q8C2</accession>